<keyword evidence="18" id="KW-1185">Reference proteome</keyword>
<reference evidence="18" key="1">
    <citation type="submission" date="2019-07" db="EMBL/GenBank/DDBJ databases">
        <title>Arthrobacter KR32 sp. nov., isolated from mountain cheese made of cows milk.</title>
        <authorList>
            <person name="Flegler A."/>
        </authorList>
    </citation>
    <scope>NUCLEOTIDE SEQUENCE [LARGE SCALE GENOMIC DNA]</scope>
    <source>
        <strain evidence="18">KR32</strain>
    </source>
</reference>
<dbReference type="PANTHER" id="PTHR20861">
    <property type="entry name" value="HOMOSERINE/4-DIPHOSPHOCYTIDYL-2-C-METHYL-D-ERYTHRITOL KINASE"/>
    <property type="match status" value="1"/>
</dbReference>
<dbReference type="PIRSF" id="PIRSF000676">
    <property type="entry name" value="Homoser_kin"/>
    <property type="match status" value="1"/>
</dbReference>
<keyword evidence="5 13" id="KW-0028">Amino-acid biosynthesis</keyword>
<name>A0A7X1NMB0_9MICC</name>
<dbReference type="PRINTS" id="PR00958">
    <property type="entry name" value="HOMSERKINASE"/>
</dbReference>
<comment type="pathway">
    <text evidence="1 13">Amino-acid biosynthesis; L-threonine biosynthesis; L-threonine from L-aspartate: step 4/5.</text>
</comment>
<evidence type="ECO:0000256" key="2">
    <source>
        <dbReference type="ARBA" id="ARBA00007370"/>
    </source>
</evidence>
<dbReference type="HAMAP" id="MF_00384">
    <property type="entry name" value="Homoser_kinase"/>
    <property type="match status" value="1"/>
</dbReference>
<keyword evidence="10 13" id="KW-0067">ATP-binding</keyword>
<dbReference type="AlphaFoldDB" id="A0A7X1NMB0"/>
<evidence type="ECO:0000256" key="12">
    <source>
        <dbReference type="ARBA" id="ARBA00049954"/>
    </source>
</evidence>
<keyword evidence="9 13" id="KW-0418">Kinase</keyword>
<evidence type="ECO:0000256" key="6">
    <source>
        <dbReference type="ARBA" id="ARBA00022679"/>
    </source>
</evidence>
<dbReference type="GO" id="GO:0005737">
    <property type="term" value="C:cytoplasm"/>
    <property type="evidence" value="ECO:0007669"/>
    <property type="project" value="UniProtKB-SubCell"/>
</dbReference>
<feature type="binding site" evidence="13">
    <location>
        <begin position="137"/>
        <end position="147"/>
    </location>
    <ligand>
        <name>ATP</name>
        <dbReference type="ChEBI" id="CHEBI:30616"/>
    </ligand>
</feature>
<organism evidence="17 18">
    <name type="scientific">Arthrobacter bussei</name>
    <dbReference type="NCBI Taxonomy" id="2594179"/>
    <lineage>
        <taxon>Bacteria</taxon>
        <taxon>Bacillati</taxon>
        <taxon>Actinomycetota</taxon>
        <taxon>Actinomycetes</taxon>
        <taxon>Micrococcales</taxon>
        <taxon>Micrococcaceae</taxon>
        <taxon>Arthrobacter</taxon>
    </lineage>
</organism>
<dbReference type="EMBL" id="VJXX01000001">
    <property type="protein sequence ID" value="MPY09451.1"/>
    <property type="molecule type" value="Genomic_DNA"/>
</dbReference>
<feature type="region of interest" description="Disordered" evidence="14">
    <location>
        <begin position="1"/>
        <end position="46"/>
    </location>
</feature>
<proteinExistence type="inferred from homology"/>
<dbReference type="Proteomes" id="UP000326464">
    <property type="component" value="Unassembled WGS sequence"/>
</dbReference>
<dbReference type="InterPro" id="IPR036554">
    <property type="entry name" value="GHMP_kinase_C_sf"/>
</dbReference>
<protein>
    <recommendedName>
        <fullName evidence="4 13">Homoserine kinase</fullName>
        <shortName evidence="13">HK</shortName>
        <shortName evidence="13">HSK</shortName>
        <ecNumber evidence="3 13">2.7.1.39</ecNumber>
    </recommendedName>
</protein>
<dbReference type="PANTHER" id="PTHR20861:SF1">
    <property type="entry name" value="HOMOSERINE KINASE"/>
    <property type="match status" value="1"/>
</dbReference>
<dbReference type="NCBIfam" id="TIGR00191">
    <property type="entry name" value="thrB"/>
    <property type="match status" value="1"/>
</dbReference>
<accession>A0A7X1NMB0</accession>
<keyword evidence="6 13" id="KW-0808">Transferase</keyword>
<dbReference type="InterPro" id="IPR000870">
    <property type="entry name" value="Homoserine_kinase"/>
</dbReference>
<keyword evidence="13" id="KW-0963">Cytoplasm</keyword>
<dbReference type="OrthoDB" id="9769912at2"/>
<evidence type="ECO:0000256" key="3">
    <source>
        <dbReference type="ARBA" id="ARBA00012078"/>
    </source>
</evidence>
<evidence type="ECO:0000256" key="1">
    <source>
        <dbReference type="ARBA" id="ARBA00005015"/>
    </source>
</evidence>
<comment type="similarity">
    <text evidence="2 13">Belongs to the GHMP kinase family. Homoserine kinase subfamily.</text>
</comment>
<dbReference type="SUPFAM" id="SSF54211">
    <property type="entry name" value="Ribosomal protein S5 domain 2-like"/>
    <property type="match status" value="1"/>
</dbReference>
<comment type="function">
    <text evidence="12 13">Catalyzes the ATP-dependent phosphorylation of L-homoserine to L-homoserine phosphate.</text>
</comment>
<dbReference type="InterPro" id="IPR006203">
    <property type="entry name" value="GHMP_knse_ATP-bd_CS"/>
</dbReference>
<evidence type="ECO:0000256" key="14">
    <source>
        <dbReference type="SAM" id="MobiDB-lite"/>
    </source>
</evidence>
<evidence type="ECO:0000256" key="11">
    <source>
        <dbReference type="ARBA" id="ARBA00049375"/>
    </source>
</evidence>
<comment type="subcellular location">
    <subcellularLocation>
        <location evidence="13">Cytoplasm</location>
    </subcellularLocation>
</comment>
<dbReference type="InterPro" id="IPR013750">
    <property type="entry name" value="GHMP_kinase_C_dom"/>
</dbReference>
<dbReference type="Gene3D" id="3.30.230.10">
    <property type="match status" value="1"/>
</dbReference>
<dbReference type="SUPFAM" id="SSF55060">
    <property type="entry name" value="GHMP Kinase, C-terminal domain"/>
    <property type="match status" value="1"/>
</dbReference>
<evidence type="ECO:0000256" key="9">
    <source>
        <dbReference type="ARBA" id="ARBA00022777"/>
    </source>
</evidence>
<evidence type="ECO:0000256" key="4">
    <source>
        <dbReference type="ARBA" id="ARBA00017858"/>
    </source>
</evidence>
<evidence type="ECO:0000256" key="10">
    <source>
        <dbReference type="ARBA" id="ARBA00022840"/>
    </source>
</evidence>
<dbReference type="GO" id="GO:0009088">
    <property type="term" value="P:threonine biosynthetic process"/>
    <property type="evidence" value="ECO:0007669"/>
    <property type="project" value="UniProtKB-UniRule"/>
</dbReference>
<evidence type="ECO:0000313" key="18">
    <source>
        <dbReference type="Proteomes" id="UP000326464"/>
    </source>
</evidence>
<dbReference type="UniPathway" id="UPA00050">
    <property type="reaction ID" value="UER00064"/>
</dbReference>
<dbReference type="GO" id="GO:0004413">
    <property type="term" value="F:homoserine kinase activity"/>
    <property type="evidence" value="ECO:0007669"/>
    <property type="project" value="UniProtKB-UniRule"/>
</dbReference>
<comment type="caution">
    <text evidence="17">The sequence shown here is derived from an EMBL/GenBank/DDBJ whole genome shotgun (WGS) entry which is preliminary data.</text>
</comment>
<dbReference type="Pfam" id="PF08544">
    <property type="entry name" value="GHMP_kinases_C"/>
    <property type="match status" value="1"/>
</dbReference>
<evidence type="ECO:0000259" key="16">
    <source>
        <dbReference type="Pfam" id="PF08544"/>
    </source>
</evidence>
<evidence type="ECO:0000256" key="8">
    <source>
        <dbReference type="ARBA" id="ARBA00022741"/>
    </source>
</evidence>
<comment type="catalytic activity">
    <reaction evidence="11 13">
        <text>L-homoserine + ATP = O-phospho-L-homoserine + ADP + H(+)</text>
        <dbReference type="Rhea" id="RHEA:13985"/>
        <dbReference type="ChEBI" id="CHEBI:15378"/>
        <dbReference type="ChEBI" id="CHEBI:30616"/>
        <dbReference type="ChEBI" id="CHEBI:57476"/>
        <dbReference type="ChEBI" id="CHEBI:57590"/>
        <dbReference type="ChEBI" id="CHEBI:456216"/>
        <dbReference type="EC" id="2.7.1.39"/>
    </reaction>
</comment>
<dbReference type="GO" id="GO:0005524">
    <property type="term" value="F:ATP binding"/>
    <property type="evidence" value="ECO:0007669"/>
    <property type="project" value="UniProtKB-UniRule"/>
</dbReference>
<keyword evidence="8 13" id="KW-0547">Nucleotide-binding</keyword>
<dbReference type="Pfam" id="PF00288">
    <property type="entry name" value="GHMP_kinases_N"/>
    <property type="match status" value="1"/>
</dbReference>
<evidence type="ECO:0000256" key="13">
    <source>
        <dbReference type="HAMAP-Rule" id="MF_00384"/>
    </source>
</evidence>
<feature type="domain" description="GHMP kinase N-terminal" evidence="15">
    <location>
        <begin position="110"/>
        <end position="191"/>
    </location>
</feature>
<dbReference type="InterPro" id="IPR014721">
    <property type="entry name" value="Ribsml_uS5_D2-typ_fold_subgr"/>
</dbReference>
<dbReference type="PROSITE" id="PS00627">
    <property type="entry name" value="GHMP_KINASES_ATP"/>
    <property type="match status" value="1"/>
</dbReference>
<feature type="domain" description="GHMP kinase C-terminal" evidence="16">
    <location>
        <begin position="269"/>
        <end position="326"/>
    </location>
</feature>
<dbReference type="Gene3D" id="3.30.70.890">
    <property type="entry name" value="GHMP kinase, C-terminal domain"/>
    <property type="match status" value="1"/>
</dbReference>
<evidence type="ECO:0000259" key="15">
    <source>
        <dbReference type="Pfam" id="PF00288"/>
    </source>
</evidence>
<feature type="compositionally biased region" description="Low complexity" evidence="14">
    <location>
        <begin position="1"/>
        <end position="21"/>
    </location>
</feature>
<dbReference type="InterPro" id="IPR020568">
    <property type="entry name" value="Ribosomal_Su5_D2-typ_SF"/>
</dbReference>
<keyword evidence="7 13" id="KW-0791">Threonine biosynthesis</keyword>
<evidence type="ECO:0000256" key="5">
    <source>
        <dbReference type="ARBA" id="ARBA00022605"/>
    </source>
</evidence>
<dbReference type="InterPro" id="IPR006204">
    <property type="entry name" value="GHMP_kinase_N_dom"/>
</dbReference>
<gene>
    <name evidence="13" type="primary">thrB</name>
    <name evidence="17" type="ORF">FNH21_01715</name>
</gene>
<evidence type="ECO:0000313" key="17">
    <source>
        <dbReference type="EMBL" id="MPY09451.1"/>
    </source>
</evidence>
<dbReference type="EC" id="2.7.1.39" evidence="3 13"/>
<evidence type="ECO:0000256" key="7">
    <source>
        <dbReference type="ARBA" id="ARBA00022697"/>
    </source>
</evidence>
<sequence length="356" mass="36309">MSSPPRWSSTSSASPRPSGSRAEVPGLDAVPVPAADPDRTAGLPAVATGQSVEVRVPATSANLGPGFDTLGLALSLYDTVRVRTVTAGTTLVRATGEGSAVLPTDGTHLVARSLLSTLERAGFAAPGLELDTTNVIPHGRGLGSSAAAIVAGVLAGNALLPADRRLDDAHLLQWAAQLEGHPDNVAPALMGSLAISWESGHAYHSTRVEVHPDIVPVVAVPGSVLSTESARALLPASVSHHTAAANAGRAALLVHALAEDPSLLFPATQDSLHQDYRAQAMLPSATLLRGLRAAGFASTISGAGPSIMTLAVGTDGAEAAEETLRALLPTLDTPEPWRVLRLTVERSGAKVGVHQG</sequence>